<keyword evidence="1" id="KW-0812">Transmembrane</keyword>
<name>A0A6G3ZXM6_9BACL</name>
<evidence type="ECO:0000313" key="2">
    <source>
        <dbReference type="EMBL" id="NEW06339.1"/>
    </source>
</evidence>
<proteinExistence type="predicted"/>
<organism evidence="2">
    <name type="scientific">Paenibacillus sp. SYP-B3998</name>
    <dbReference type="NCBI Taxonomy" id="2678564"/>
    <lineage>
        <taxon>Bacteria</taxon>
        <taxon>Bacillati</taxon>
        <taxon>Bacillota</taxon>
        <taxon>Bacilli</taxon>
        <taxon>Bacillales</taxon>
        <taxon>Paenibacillaceae</taxon>
        <taxon>Paenibacillus</taxon>
    </lineage>
</organism>
<protein>
    <submittedName>
        <fullName evidence="2">Uncharacterized protein</fullName>
    </submittedName>
</protein>
<gene>
    <name evidence="2" type="ORF">GK047_09970</name>
</gene>
<dbReference type="AlphaFoldDB" id="A0A6G3ZXM6"/>
<dbReference type="EMBL" id="JAAIKC010000002">
    <property type="protein sequence ID" value="NEW06339.1"/>
    <property type="molecule type" value="Genomic_DNA"/>
</dbReference>
<accession>A0A6G3ZXM6</accession>
<comment type="caution">
    <text evidence="2">The sequence shown here is derived from an EMBL/GenBank/DDBJ whole genome shotgun (WGS) entry which is preliminary data.</text>
</comment>
<dbReference type="RefSeq" id="WP_163944961.1">
    <property type="nucleotide sequence ID" value="NZ_JAAIKC010000002.1"/>
</dbReference>
<evidence type="ECO:0000256" key="1">
    <source>
        <dbReference type="SAM" id="Phobius"/>
    </source>
</evidence>
<sequence length="213" mass="23228">MTIRTKYVNEMNGVKADEELKKTIISQVISRADGSLTVAHNPRSKVTIFIVTSVIIFIIAIGIPLIYNGAQDSSGLPNLYKGLVVTAYAADGTSVAVSPDVDFPLGQYSLIMSSMPGFPLTIACKDADNISLRTSEGMLLLWNPPVNKVLPMGKEANVKSGTTIYWTPLVEGDRAEKAILEITAYKDKNKLGSSLIEIKTEDHIMYKGKLTYK</sequence>
<feature type="transmembrane region" description="Helical" evidence="1">
    <location>
        <begin position="46"/>
        <end position="67"/>
    </location>
</feature>
<reference evidence="2" key="1">
    <citation type="submission" date="2020-02" db="EMBL/GenBank/DDBJ databases">
        <authorList>
            <person name="Shen X.-R."/>
            <person name="Zhang Y.-X."/>
        </authorList>
    </citation>
    <scope>NUCLEOTIDE SEQUENCE</scope>
    <source>
        <strain evidence="2">SYP-B3998</strain>
    </source>
</reference>
<keyword evidence="1" id="KW-0472">Membrane</keyword>
<keyword evidence="1" id="KW-1133">Transmembrane helix</keyword>